<protein>
    <submittedName>
        <fullName evidence="2">Uncharacterized protein</fullName>
    </submittedName>
</protein>
<keyword evidence="1" id="KW-0812">Transmembrane</keyword>
<gene>
    <name evidence="2" type="ORF">SAMN05421803_101714</name>
</gene>
<accession>A0A1M6CIV3</accession>
<feature type="transmembrane region" description="Helical" evidence="1">
    <location>
        <begin position="111"/>
        <end position="129"/>
    </location>
</feature>
<dbReference type="Proteomes" id="UP000184452">
    <property type="component" value="Unassembled WGS sequence"/>
</dbReference>
<keyword evidence="3" id="KW-1185">Reference proteome</keyword>
<keyword evidence="1" id="KW-0472">Membrane</keyword>
<dbReference type="RefSeq" id="WP_073374780.1">
    <property type="nucleotide sequence ID" value="NZ_FQZK01000001.1"/>
</dbReference>
<reference evidence="2 3" key="1">
    <citation type="submission" date="2016-11" db="EMBL/GenBank/DDBJ databases">
        <authorList>
            <person name="Jaros S."/>
            <person name="Januszkiewicz K."/>
            <person name="Wedrychowicz H."/>
        </authorList>
    </citation>
    <scope>NUCLEOTIDE SEQUENCE [LARGE SCALE GENOMIC DNA]</scope>
    <source>
        <strain evidence="2 3">CGMCC 4.5723</strain>
    </source>
</reference>
<dbReference type="AlphaFoldDB" id="A0A1M6CIV3"/>
<sequence length="137" mass="14784">MDLTASLFLLAFVVVIVGAMVYAAYRTNAEARPPGAPRKGNRLARRVVWVGYGLAVVLLVTDPAFLLVFLSSEVRPPGCYPVIGGLLWGLLWGEGAYLSEEVCLALAVNRLGWALVLSVVATGSLVYLVRKDIHADR</sequence>
<organism evidence="2 3">
    <name type="scientific">Nocardiopsis flavescens</name>
    <dbReference type="NCBI Taxonomy" id="758803"/>
    <lineage>
        <taxon>Bacteria</taxon>
        <taxon>Bacillati</taxon>
        <taxon>Actinomycetota</taxon>
        <taxon>Actinomycetes</taxon>
        <taxon>Streptosporangiales</taxon>
        <taxon>Nocardiopsidaceae</taxon>
        <taxon>Nocardiopsis</taxon>
    </lineage>
</organism>
<evidence type="ECO:0000313" key="2">
    <source>
        <dbReference type="EMBL" id="SHI60674.1"/>
    </source>
</evidence>
<evidence type="ECO:0000256" key="1">
    <source>
        <dbReference type="SAM" id="Phobius"/>
    </source>
</evidence>
<keyword evidence="1" id="KW-1133">Transmembrane helix</keyword>
<name>A0A1M6CIV3_9ACTN</name>
<feature type="transmembrane region" description="Helical" evidence="1">
    <location>
        <begin position="47"/>
        <end position="70"/>
    </location>
</feature>
<dbReference type="EMBL" id="FQZK01000001">
    <property type="protein sequence ID" value="SHI60674.1"/>
    <property type="molecule type" value="Genomic_DNA"/>
</dbReference>
<proteinExistence type="predicted"/>
<evidence type="ECO:0000313" key="3">
    <source>
        <dbReference type="Proteomes" id="UP000184452"/>
    </source>
</evidence>